<sequence>MRTCQPLLLLFGSPAPVMVVRSLPNLVGLSESRISFVLKLSKLWSTSESPWLPVTALLRSPNVALAFSIRK</sequence>
<organism evidence="1">
    <name type="scientific">Anopheles braziliensis</name>
    <dbReference type="NCBI Taxonomy" id="58242"/>
    <lineage>
        <taxon>Eukaryota</taxon>
        <taxon>Metazoa</taxon>
        <taxon>Ecdysozoa</taxon>
        <taxon>Arthropoda</taxon>
        <taxon>Hexapoda</taxon>
        <taxon>Insecta</taxon>
        <taxon>Pterygota</taxon>
        <taxon>Neoptera</taxon>
        <taxon>Endopterygota</taxon>
        <taxon>Diptera</taxon>
        <taxon>Nematocera</taxon>
        <taxon>Culicoidea</taxon>
        <taxon>Culicidae</taxon>
        <taxon>Anophelinae</taxon>
        <taxon>Anopheles</taxon>
    </lineage>
</organism>
<evidence type="ECO:0000313" key="1">
    <source>
        <dbReference type="EMBL" id="MBW32370.1"/>
    </source>
</evidence>
<name>A0A2M3ZV95_9DIPT</name>
<proteinExistence type="predicted"/>
<dbReference type="AlphaFoldDB" id="A0A2M3ZV95"/>
<reference evidence="1" key="1">
    <citation type="submission" date="2018-01" db="EMBL/GenBank/DDBJ databases">
        <title>An insight into the sialome of Amazonian anophelines.</title>
        <authorList>
            <person name="Ribeiro J.M."/>
            <person name="Scarpassa V."/>
            <person name="Calvo E."/>
        </authorList>
    </citation>
    <scope>NUCLEOTIDE SEQUENCE</scope>
    <source>
        <tissue evidence="1">Salivary glands</tissue>
    </source>
</reference>
<accession>A0A2M3ZV95</accession>
<protein>
    <submittedName>
        <fullName evidence="1">Putative secreted peptide</fullName>
    </submittedName>
</protein>
<dbReference type="EMBL" id="GGFM01011619">
    <property type="protein sequence ID" value="MBW32370.1"/>
    <property type="molecule type" value="Transcribed_RNA"/>
</dbReference>